<organism evidence="1">
    <name type="scientific">marine sediment metagenome</name>
    <dbReference type="NCBI Taxonomy" id="412755"/>
    <lineage>
        <taxon>unclassified sequences</taxon>
        <taxon>metagenomes</taxon>
        <taxon>ecological metagenomes</taxon>
    </lineage>
</organism>
<sequence>YEITGVASVANAGQGSIANPFGASVSIIRGYIVTSVISTGAADLGIGITTVAAKGTDVLDDLDMNGVTVDRAYNCFANDPGAKIITVPAVWTSAKYLTFTASATMVGFVGTLYLEVLPTTVANA</sequence>
<feature type="non-terminal residue" evidence="1">
    <location>
        <position position="1"/>
    </location>
</feature>
<name>X0X0T9_9ZZZZ</name>
<comment type="caution">
    <text evidence="1">The sequence shown here is derived from an EMBL/GenBank/DDBJ whole genome shotgun (WGS) entry which is preliminary data.</text>
</comment>
<reference evidence="1" key="1">
    <citation type="journal article" date="2014" name="Front. Microbiol.">
        <title>High frequency of phylogenetically diverse reductive dehalogenase-homologous genes in deep subseafloor sedimentary metagenomes.</title>
        <authorList>
            <person name="Kawai M."/>
            <person name="Futagami T."/>
            <person name="Toyoda A."/>
            <person name="Takaki Y."/>
            <person name="Nishi S."/>
            <person name="Hori S."/>
            <person name="Arai W."/>
            <person name="Tsubouchi T."/>
            <person name="Morono Y."/>
            <person name="Uchiyama I."/>
            <person name="Ito T."/>
            <person name="Fujiyama A."/>
            <person name="Inagaki F."/>
            <person name="Takami H."/>
        </authorList>
    </citation>
    <scope>NUCLEOTIDE SEQUENCE</scope>
    <source>
        <strain evidence="1">Expedition CK06-06</strain>
    </source>
</reference>
<proteinExistence type="predicted"/>
<protein>
    <submittedName>
        <fullName evidence="1">Uncharacterized protein</fullName>
    </submittedName>
</protein>
<accession>X0X0T9</accession>
<gene>
    <name evidence="1" type="ORF">S01H1_64576</name>
</gene>
<dbReference type="AlphaFoldDB" id="X0X0T9"/>
<evidence type="ECO:0000313" key="1">
    <source>
        <dbReference type="EMBL" id="GAG30283.1"/>
    </source>
</evidence>
<dbReference type="EMBL" id="BARS01042571">
    <property type="protein sequence ID" value="GAG30283.1"/>
    <property type="molecule type" value="Genomic_DNA"/>
</dbReference>